<protein>
    <submittedName>
        <fullName evidence="2">Uncharacterized protein</fullName>
    </submittedName>
</protein>
<comment type="caution">
    <text evidence="2">The sequence shown here is derived from an EMBL/GenBank/DDBJ whole genome shotgun (WGS) entry which is preliminary data.</text>
</comment>
<dbReference type="PATRIC" id="fig|1263868.3.peg.996"/>
<sequence length="40" mass="4399">MSKLKNVLLLDPAQSIPASPTRENETREDAISSTHLGSYQ</sequence>
<feature type="compositionally biased region" description="Polar residues" evidence="1">
    <location>
        <begin position="31"/>
        <end position="40"/>
    </location>
</feature>
<name>M5SAC9_9BACT</name>
<proteinExistence type="predicted"/>
<dbReference type="Proteomes" id="UP000011996">
    <property type="component" value="Unassembled WGS sequence"/>
</dbReference>
<dbReference type="EMBL" id="ANOF01000034">
    <property type="protein sequence ID" value="EMI28446.1"/>
    <property type="molecule type" value="Genomic_DNA"/>
</dbReference>
<dbReference type="AlphaFoldDB" id="M5SAC9"/>
<reference evidence="2 3" key="1">
    <citation type="journal article" date="2013" name="Mar. Genomics">
        <title>Expression of sulfatases in Rhodopirellula baltica and the diversity of sulfatases in the genus Rhodopirellula.</title>
        <authorList>
            <person name="Wegner C.E."/>
            <person name="Richter-Heitmann T."/>
            <person name="Klindworth A."/>
            <person name="Klockow C."/>
            <person name="Richter M."/>
            <person name="Achstetter T."/>
            <person name="Glockner F.O."/>
            <person name="Harder J."/>
        </authorList>
    </citation>
    <scope>NUCLEOTIDE SEQUENCE [LARGE SCALE GENOMIC DNA]</scope>
    <source>
        <strain evidence="2 3">SH398</strain>
    </source>
</reference>
<organism evidence="2 3">
    <name type="scientific">Rhodopirellula europaea SH398</name>
    <dbReference type="NCBI Taxonomy" id="1263868"/>
    <lineage>
        <taxon>Bacteria</taxon>
        <taxon>Pseudomonadati</taxon>
        <taxon>Planctomycetota</taxon>
        <taxon>Planctomycetia</taxon>
        <taxon>Pirellulales</taxon>
        <taxon>Pirellulaceae</taxon>
        <taxon>Rhodopirellula</taxon>
    </lineage>
</organism>
<evidence type="ECO:0000313" key="3">
    <source>
        <dbReference type="Proteomes" id="UP000011996"/>
    </source>
</evidence>
<feature type="region of interest" description="Disordered" evidence="1">
    <location>
        <begin position="13"/>
        <end position="40"/>
    </location>
</feature>
<gene>
    <name evidence="2" type="ORF">RESH_00921</name>
</gene>
<evidence type="ECO:0000256" key="1">
    <source>
        <dbReference type="SAM" id="MobiDB-lite"/>
    </source>
</evidence>
<evidence type="ECO:0000313" key="2">
    <source>
        <dbReference type="EMBL" id="EMI28446.1"/>
    </source>
</evidence>
<accession>M5SAC9</accession>